<keyword evidence="5" id="KW-1185">Reference proteome</keyword>
<evidence type="ECO:0000256" key="1">
    <source>
        <dbReference type="ARBA" id="ARBA00010049"/>
    </source>
</evidence>
<proteinExistence type="inferred from homology"/>
<dbReference type="PANTHER" id="PTHR31614:SF20">
    <property type="entry name" value="POLLEN PROTEIN OLE E I-LIKE PROTEIN"/>
    <property type="match status" value="1"/>
</dbReference>
<accession>A0ABU6TL61</accession>
<organism evidence="4 5">
    <name type="scientific">Stylosanthes scabra</name>
    <dbReference type="NCBI Taxonomy" id="79078"/>
    <lineage>
        <taxon>Eukaryota</taxon>
        <taxon>Viridiplantae</taxon>
        <taxon>Streptophyta</taxon>
        <taxon>Embryophyta</taxon>
        <taxon>Tracheophyta</taxon>
        <taxon>Spermatophyta</taxon>
        <taxon>Magnoliopsida</taxon>
        <taxon>eudicotyledons</taxon>
        <taxon>Gunneridae</taxon>
        <taxon>Pentapetalae</taxon>
        <taxon>rosids</taxon>
        <taxon>fabids</taxon>
        <taxon>Fabales</taxon>
        <taxon>Fabaceae</taxon>
        <taxon>Papilionoideae</taxon>
        <taxon>50 kb inversion clade</taxon>
        <taxon>dalbergioids sensu lato</taxon>
        <taxon>Dalbergieae</taxon>
        <taxon>Pterocarpus clade</taxon>
        <taxon>Stylosanthes</taxon>
    </lineage>
</organism>
<dbReference type="PANTHER" id="PTHR31614">
    <property type="entry name" value="PROTEIN DOWNSTREAM OF FLC-RELATED"/>
    <property type="match status" value="1"/>
</dbReference>
<feature type="chain" id="PRO_5046275997" evidence="3">
    <location>
        <begin position="24"/>
        <end position="163"/>
    </location>
</feature>
<keyword evidence="2" id="KW-1015">Disulfide bond</keyword>
<sequence length="163" mass="18366">MAKHFAVVVAVLVVAFCFSSASAAASTSESKFGFKNYFVVEGKIYCDPCRVEFETRLSRPLKVVMTHLECHKANNDKNITYRVATETDNNGYFFLTVNGERAGEICELRTDTSAHSQCNEPMKNNSYKLVITKDDGVTTEKHYVRSIGFMTPDIHPKCLEIYD</sequence>
<dbReference type="InterPro" id="IPR006041">
    <property type="entry name" value="Pollen_Ole_e1_allergen"/>
</dbReference>
<feature type="signal peptide" evidence="3">
    <location>
        <begin position="1"/>
        <end position="23"/>
    </location>
</feature>
<comment type="caution">
    <text evidence="4">The sequence shown here is derived from an EMBL/GenBank/DDBJ whole genome shotgun (WGS) entry which is preliminary data.</text>
</comment>
<dbReference type="EMBL" id="JASCZI010091049">
    <property type="protein sequence ID" value="MED6148688.1"/>
    <property type="molecule type" value="Genomic_DNA"/>
</dbReference>
<evidence type="ECO:0000256" key="2">
    <source>
        <dbReference type="ARBA" id="ARBA00023157"/>
    </source>
</evidence>
<protein>
    <submittedName>
        <fullName evidence="4">Uncharacterized protein</fullName>
    </submittedName>
</protein>
<comment type="similarity">
    <text evidence="1">Belongs to the Ole e I family.</text>
</comment>
<evidence type="ECO:0000256" key="3">
    <source>
        <dbReference type="SAM" id="SignalP"/>
    </source>
</evidence>
<gene>
    <name evidence="4" type="ORF">PIB30_055222</name>
</gene>
<evidence type="ECO:0000313" key="4">
    <source>
        <dbReference type="EMBL" id="MED6148688.1"/>
    </source>
</evidence>
<name>A0ABU6TL61_9FABA</name>
<evidence type="ECO:0000313" key="5">
    <source>
        <dbReference type="Proteomes" id="UP001341840"/>
    </source>
</evidence>
<dbReference type="Proteomes" id="UP001341840">
    <property type="component" value="Unassembled WGS sequence"/>
</dbReference>
<keyword evidence="3" id="KW-0732">Signal</keyword>
<dbReference type="Pfam" id="PF01190">
    <property type="entry name" value="Pollen_Ole_e_1"/>
    <property type="match status" value="1"/>
</dbReference>
<reference evidence="4 5" key="1">
    <citation type="journal article" date="2023" name="Plants (Basel)">
        <title>Bridging the Gap: Combining Genomics and Transcriptomics Approaches to Understand Stylosanthes scabra, an Orphan Legume from the Brazilian Caatinga.</title>
        <authorList>
            <person name="Ferreira-Neto J.R.C."/>
            <person name="da Silva M.D."/>
            <person name="Binneck E."/>
            <person name="de Melo N.F."/>
            <person name="da Silva R.H."/>
            <person name="de Melo A.L.T.M."/>
            <person name="Pandolfi V."/>
            <person name="Bustamante F.O."/>
            <person name="Brasileiro-Vidal A.C."/>
            <person name="Benko-Iseppon A.M."/>
        </authorList>
    </citation>
    <scope>NUCLEOTIDE SEQUENCE [LARGE SCALE GENOMIC DNA]</scope>
    <source>
        <tissue evidence="4">Leaves</tissue>
    </source>
</reference>